<evidence type="ECO:0000256" key="6">
    <source>
        <dbReference type="ARBA" id="ARBA00022695"/>
    </source>
</evidence>
<dbReference type="RefSeq" id="WP_047755048.1">
    <property type="nucleotide sequence ID" value="NZ_CAJUHA010000005.1"/>
</dbReference>
<dbReference type="InterPro" id="IPR036643">
    <property type="entry name" value="RNApol_insert_sf"/>
</dbReference>
<reference evidence="14 15" key="1">
    <citation type="submission" date="2015-04" db="EMBL/GenBank/DDBJ databases">
        <title>Complete Genome Sequence of Kosmotoga pacifica SLHLJ1.</title>
        <authorList>
            <person name="Jiang L.J."/>
            <person name="Shao Z.Z."/>
            <person name="Jebbar M."/>
        </authorList>
    </citation>
    <scope>NUCLEOTIDE SEQUENCE [LARGE SCALE GENOMIC DNA]</scope>
    <source>
        <strain evidence="14 15">SLHLJ1</strain>
    </source>
</reference>
<dbReference type="Gene3D" id="1.10.150.20">
    <property type="entry name" value="5' to 3' exonuclease, C-terminal subdomain"/>
    <property type="match status" value="1"/>
</dbReference>
<dbReference type="InterPro" id="IPR036603">
    <property type="entry name" value="RBP11-like"/>
</dbReference>
<accession>A0A0G2ZGI6</accession>
<dbReference type="SUPFAM" id="SSF56553">
    <property type="entry name" value="Insert subdomain of RNA polymerase alpha subunit"/>
    <property type="match status" value="1"/>
</dbReference>
<dbReference type="NCBIfam" id="NF003513">
    <property type="entry name" value="PRK05182.1-2"/>
    <property type="match status" value="1"/>
</dbReference>
<dbReference type="GO" id="GO:0000428">
    <property type="term" value="C:DNA-directed RNA polymerase complex"/>
    <property type="evidence" value="ECO:0007669"/>
    <property type="project" value="UniProtKB-KW"/>
</dbReference>
<dbReference type="EC" id="2.7.7.6" evidence="2 12"/>
<evidence type="ECO:0000313" key="15">
    <source>
        <dbReference type="Proteomes" id="UP000035159"/>
    </source>
</evidence>
<feature type="region of interest" description="Alpha C-terminal domain (alpha-CTD)" evidence="12">
    <location>
        <begin position="265"/>
        <end position="334"/>
    </location>
</feature>
<dbReference type="Pfam" id="PF01000">
    <property type="entry name" value="RNA_pol_A_bac"/>
    <property type="match status" value="1"/>
</dbReference>
<evidence type="ECO:0000256" key="3">
    <source>
        <dbReference type="ARBA" id="ARBA00015972"/>
    </source>
</evidence>
<comment type="catalytic activity">
    <reaction evidence="10 12">
        <text>RNA(n) + a ribonucleoside 5'-triphosphate = RNA(n+1) + diphosphate</text>
        <dbReference type="Rhea" id="RHEA:21248"/>
        <dbReference type="Rhea" id="RHEA-COMP:14527"/>
        <dbReference type="Rhea" id="RHEA-COMP:17342"/>
        <dbReference type="ChEBI" id="CHEBI:33019"/>
        <dbReference type="ChEBI" id="CHEBI:61557"/>
        <dbReference type="ChEBI" id="CHEBI:140395"/>
        <dbReference type="EC" id="2.7.7.6"/>
    </reaction>
</comment>
<evidence type="ECO:0000313" key="14">
    <source>
        <dbReference type="EMBL" id="AKI97913.1"/>
    </source>
</evidence>
<evidence type="ECO:0000256" key="1">
    <source>
        <dbReference type="ARBA" id="ARBA00007123"/>
    </source>
</evidence>
<dbReference type="GO" id="GO:0006351">
    <property type="term" value="P:DNA-templated transcription"/>
    <property type="evidence" value="ECO:0007669"/>
    <property type="project" value="UniProtKB-UniRule"/>
</dbReference>
<evidence type="ECO:0000259" key="13">
    <source>
        <dbReference type="SMART" id="SM00662"/>
    </source>
</evidence>
<dbReference type="FunFam" id="2.170.120.12:FF:000001">
    <property type="entry name" value="DNA-directed RNA polymerase subunit alpha"/>
    <property type="match status" value="1"/>
</dbReference>
<evidence type="ECO:0000256" key="7">
    <source>
        <dbReference type="ARBA" id="ARBA00023163"/>
    </source>
</evidence>
<dbReference type="Gene3D" id="3.30.1360.10">
    <property type="entry name" value="RNA polymerase, RBP11-like subunit"/>
    <property type="match status" value="1"/>
</dbReference>
<keyword evidence="5 12" id="KW-0808">Transferase</keyword>
<comment type="similarity">
    <text evidence="1 12">Belongs to the RNA polymerase alpha chain family.</text>
</comment>
<dbReference type="Pfam" id="PF01193">
    <property type="entry name" value="RNA_pol_L"/>
    <property type="match status" value="1"/>
</dbReference>
<dbReference type="InterPro" id="IPR011773">
    <property type="entry name" value="DNA-dir_RpoA"/>
</dbReference>
<keyword evidence="4 12" id="KW-0240">DNA-directed RNA polymerase</keyword>
<evidence type="ECO:0000256" key="11">
    <source>
        <dbReference type="ARBA" id="ARBA00066029"/>
    </source>
</evidence>
<dbReference type="NCBIfam" id="TIGR02027">
    <property type="entry name" value="rpoA"/>
    <property type="match status" value="1"/>
</dbReference>
<dbReference type="STRING" id="1330330.IX53_08880"/>
<dbReference type="HAMAP" id="MF_00059">
    <property type="entry name" value="RNApol_bact_RpoA"/>
    <property type="match status" value="1"/>
</dbReference>
<dbReference type="KEGG" id="kpf:IX53_08880"/>
<evidence type="ECO:0000256" key="5">
    <source>
        <dbReference type="ARBA" id="ARBA00022679"/>
    </source>
</evidence>
<organism evidence="14 15">
    <name type="scientific">Kosmotoga pacifica</name>
    <dbReference type="NCBI Taxonomy" id="1330330"/>
    <lineage>
        <taxon>Bacteria</taxon>
        <taxon>Thermotogati</taxon>
        <taxon>Thermotogota</taxon>
        <taxon>Thermotogae</taxon>
        <taxon>Kosmotogales</taxon>
        <taxon>Kosmotogaceae</taxon>
        <taxon>Kosmotoga</taxon>
    </lineage>
</organism>
<dbReference type="Gene3D" id="2.170.120.12">
    <property type="entry name" value="DNA-directed RNA polymerase, insert domain"/>
    <property type="match status" value="1"/>
</dbReference>
<dbReference type="SUPFAM" id="SSF55257">
    <property type="entry name" value="RBP11-like subunits of RNA polymerase"/>
    <property type="match status" value="1"/>
</dbReference>
<dbReference type="GO" id="GO:0046983">
    <property type="term" value="F:protein dimerization activity"/>
    <property type="evidence" value="ECO:0007669"/>
    <property type="project" value="InterPro"/>
</dbReference>
<dbReference type="SMART" id="SM00662">
    <property type="entry name" value="RPOLD"/>
    <property type="match status" value="1"/>
</dbReference>
<comment type="subunit">
    <text evidence="11 12">Homodimer. The RNAP catalytic core consists of 2 alpha, 1 beta, 1 beta' and 1 omega subunit. When a sigma factor is associated with the core the holoenzyme is formed, which can initiate transcription.</text>
</comment>
<evidence type="ECO:0000256" key="10">
    <source>
        <dbReference type="ARBA" id="ARBA00048552"/>
    </source>
</evidence>
<name>A0A0G2ZGI6_9BACT</name>
<dbReference type="NCBIfam" id="NF003519">
    <property type="entry name" value="PRK05182.2-5"/>
    <property type="match status" value="1"/>
</dbReference>
<comment type="function">
    <text evidence="12">DNA-dependent RNA polymerase catalyzes the transcription of DNA into RNA using the four ribonucleoside triphosphates as substrates.</text>
</comment>
<dbReference type="CDD" id="cd06928">
    <property type="entry name" value="RNAP_alpha_NTD"/>
    <property type="match status" value="1"/>
</dbReference>
<dbReference type="PATRIC" id="fig|1330330.3.peg.1806"/>
<feature type="region of interest" description="Alpha N-terminal domain (alpha-NTD)" evidence="12">
    <location>
        <begin position="1"/>
        <end position="246"/>
    </location>
</feature>
<dbReference type="SUPFAM" id="SSF47789">
    <property type="entry name" value="C-terminal domain of RNA polymerase alpha subunit"/>
    <property type="match status" value="1"/>
</dbReference>
<dbReference type="GO" id="GO:0003677">
    <property type="term" value="F:DNA binding"/>
    <property type="evidence" value="ECO:0007669"/>
    <property type="project" value="UniProtKB-UniRule"/>
</dbReference>
<feature type="domain" description="DNA-directed RNA polymerase RpoA/D/Rpb3-type" evidence="13">
    <location>
        <begin position="23"/>
        <end position="231"/>
    </location>
</feature>
<dbReference type="InterPro" id="IPR011263">
    <property type="entry name" value="DNA-dir_RNA_pol_RpoA/D/Rpb3"/>
</dbReference>
<dbReference type="EMBL" id="CP011232">
    <property type="protein sequence ID" value="AKI97913.1"/>
    <property type="molecule type" value="Genomic_DNA"/>
</dbReference>
<dbReference type="GO" id="GO:0005737">
    <property type="term" value="C:cytoplasm"/>
    <property type="evidence" value="ECO:0007669"/>
    <property type="project" value="UniProtKB-ARBA"/>
</dbReference>
<sequence length="334" mass="37878">MIGFVMPKTLKVEESREEANSYYEKFVLSPMERGYAVTIGNALRRVLLSSIPSMAITKLKIPNKYHEYDVIEGVKEDVLEIILNLKKVQLKPALEFSDPVKLVIDKRGPGVLTAGDIRTPTGVEVVNPSQYIATLNEEAEIYMELFAEIGKGFVPVSEMEVEQDVEMIYIDGIFSPVLKVNFISENVRVGKKTDYDKLILEVWTKKSIKPSEALLKATDILMKHFEVVSSSLGQEPQTIESFLGDSELLVSEEIRSEEVTEEPETDSILSKRIEELELSVRSLNCLKRDKINTIGDLVNRSEADLLKIRNFGEKSMEEVKKQLKEKFNLTLKKE</sequence>
<evidence type="ECO:0000256" key="2">
    <source>
        <dbReference type="ARBA" id="ARBA00012418"/>
    </source>
</evidence>
<keyword evidence="6 12" id="KW-0548">Nucleotidyltransferase</keyword>
<gene>
    <name evidence="12" type="primary">rpoA</name>
    <name evidence="14" type="ORF">IX53_08880</name>
</gene>
<dbReference type="AlphaFoldDB" id="A0A0G2ZGI6"/>
<dbReference type="Proteomes" id="UP000035159">
    <property type="component" value="Chromosome"/>
</dbReference>
<dbReference type="Pfam" id="PF03118">
    <property type="entry name" value="RNA_pol_A_CTD"/>
    <property type="match status" value="1"/>
</dbReference>
<evidence type="ECO:0000256" key="4">
    <source>
        <dbReference type="ARBA" id="ARBA00022478"/>
    </source>
</evidence>
<evidence type="ECO:0000256" key="12">
    <source>
        <dbReference type="HAMAP-Rule" id="MF_00059"/>
    </source>
</evidence>
<evidence type="ECO:0000256" key="8">
    <source>
        <dbReference type="ARBA" id="ARBA00032524"/>
    </source>
</evidence>
<proteinExistence type="inferred from homology"/>
<evidence type="ECO:0000256" key="9">
    <source>
        <dbReference type="ARBA" id="ARBA00033070"/>
    </source>
</evidence>
<protein>
    <recommendedName>
        <fullName evidence="3 12">DNA-directed RNA polymerase subunit alpha</fullName>
        <shortName evidence="12">RNAP subunit alpha</shortName>
        <ecNumber evidence="2 12">2.7.7.6</ecNumber>
    </recommendedName>
    <alternativeName>
        <fullName evidence="9 12">RNA polymerase subunit alpha</fullName>
    </alternativeName>
    <alternativeName>
        <fullName evidence="8 12">Transcriptase subunit alpha</fullName>
    </alternativeName>
</protein>
<dbReference type="InterPro" id="IPR011260">
    <property type="entry name" value="RNAP_asu_C"/>
</dbReference>
<dbReference type="OrthoDB" id="9805706at2"/>
<dbReference type="InterPro" id="IPR011262">
    <property type="entry name" value="DNA-dir_RNA_pol_insert"/>
</dbReference>
<keyword evidence="15" id="KW-1185">Reference proteome</keyword>
<keyword evidence="7 12" id="KW-0804">Transcription</keyword>
<dbReference type="GO" id="GO:0003899">
    <property type="term" value="F:DNA-directed RNA polymerase activity"/>
    <property type="evidence" value="ECO:0007669"/>
    <property type="project" value="UniProtKB-UniRule"/>
</dbReference>
<comment type="domain">
    <text evidence="12">The N-terminal domain is essential for RNAP assembly and basal transcription, whereas the C-terminal domain is involved in interaction with transcriptional regulators and with upstream promoter elements.</text>
</comment>